<dbReference type="Proteomes" id="UP000544222">
    <property type="component" value="Unassembled WGS sequence"/>
</dbReference>
<feature type="transmembrane region" description="Helical" evidence="1">
    <location>
        <begin position="81"/>
        <end position="100"/>
    </location>
</feature>
<accession>A0A7W5H375</accession>
<feature type="transmembrane region" description="Helical" evidence="1">
    <location>
        <begin position="158"/>
        <end position="175"/>
    </location>
</feature>
<evidence type="ECO:0000313" key="3">
    <source>
        <dbReference type="Proteomes" id="UP000544222"/>
    </source>
</evidence>
<name>A0A7W5H375_9PORP</name>
<comment type="caution">
    <text evidence="2">The sequence shown here is derived from an EMBL/GenBank/DDBJ whole genome shotgun (WGS) entry which is preliminary data.</text>
</comment>
<keyword evidence="1" id="KW-0472">Membrane</keyword>
<feature type="transmembrane region" description="Helical" evidence="1">
    <location>
        <begin position="12"/>
        <end position="30"/>
    </location>
</feature>
<sequence length="189" mass="22002">MKTFLRLRHWQLFSLFVVPPLVLQFITIWHDDSYTWGNFTVTLLLMIVFGALLLGWLYALGKNLHTKLPPTITMSLKLFKIFFFVPAIYILLGAIIMIAGEPYFIVHGKSSLVILSIIFLLHLFSMFGILYCFYFIAKALKSTELQKPVRFSDFTGEFFLIWFFPVGIWVIQPRINKLFGKSKSYPSNE</sequence>
<dbReference type="EMBL" id="JACHYB010000002">
    <property type="protein sequence ID" value="MBB3188525.1"/>
    <property type="molecule type" value="Genomic_DNA"/>
</dbReference>
<reference evidence="2 3" key="1">
    <citation type="submission" date="2020-08" db="EMBL/GenBank/DDBJ databases">
        <title>Genomic Encyclopedia of Type Strains, Phase IV (KMG-IV): sequencing the most valuable type-strain genomes for metagenomic binning, comparative biology and taxonomic classification.</title>
        <authorList>
            <person name="Goeker M."/>
        </authorList>
    </citation>
    <scope>NUCLEOTIDE SEQUENCE [LARGE SCALE GENOMIC DNA]</scope>
    <source>
        <strain evidence="2 3">DSM 27471</strain>
    </source>
</reference>
<keyword evidence="1" id="KW-0812">Transmembrane</keyword>
<keyword evidence="1" id="KW-1133">Transmembrane helix</keyword>
<dbReference type="RefSeq" id="WP_183414279.1">
    <property type="nucleotide sequence ID" value="NZ_JACHYB010000002.1"/>
</dbReference>
<feature type="transmembrane region" description="Helical" evidence="1">
    <location>
        <begin position="112"/>
        <end position="137"/>
    </location>
</feature>
<gene>
    <name evidence="2" type="ORF">FHX64_002723</name>
</gene>
<evidence type="ECO:0000313" key="2">
    <source>
        <dbReference type="EMBL" id="MBB3188525.1"/>
    </source>
</evidence>
<protein>
    <submittedName>
        <fullName evidence="2">Uncharacterized protein</fullName>
    </submittedName>
</protein>
<evidence type="ECO:0000256" key="1">
    <source>
        <dbReference type="SAM" id="Phobius"/>
    </source>
</evidence>
<proteinExistence type="predicted"/>
<organism evidence="2 3">
    <name type="scientific">Microbacter margulisiae</name>
    <dbReference type="NCBI Taxonomy" id="1350067"/>
    <lineage>
        <taxon>Bacteria</taxon>
        <taxon>Pseudomonadati</taxon>
        <taxon>Bacteroidota</taxon>
        <taxon>Bacteroidia</taxon>
        <taxon>Bacteroidales</taxon>
        <taxon>Porphyromonadaceae</taxon>
        <taxon>Microbacter</taxon>
    </lineage>
</organism>
<dbReference type="AlphaFoldDB" id="A0A7W5H375"/>
<feature type="transmembrane region" description="Helical" evidence="1">
    <location>
        <begin position="36"/>
        <end position="60"/>
    </location>
</feature>
<keyword evidence="3" id="KW-1185">Reference proteome</keyword>